<proteinExistence type="predicted"/>
<organism evidence="2 3">
    <name type="scientific">Nocardioides ginsengisoli</name>
    <dbReference type="NCBI Taxonomy" id="363868"/>
    <lineage>
        <taxon>Bacteria</taxon>
        <taxon>Bacillati</taxon>
        <taxon>Actinomycetota</taxon>
        <taxon>Actinomycetes</taxon>
        <taxon>Propionibacteriales</taxon>
        <taxon>Nocardioidaceae</taxon>
        <taxon>Nocardioides</taxon>
    </lineage>
</organism>
<protein>
    <submittedName>
        <fullName evidence="2">CHAD domain-containing protein</fullName>
    </submittedName>
</protein>
<reference evidence="3" key="1">
    <citation type="journal article" date="2019" name="Int. J. Syst. Evol. Microbiol.">
        <title>The Global Catalogue of Microorganisms (GCM) 10K type strain sequencing project: providing services to taxonomists for standard genome sequencing and annotation.</title>
        <authorList>
            <consortium name="The Broad Institute Genomics Platform"/>
            <consortium name="The Broad Institute Genome Sequencing Center for Infectious Disease"/>
            <person name="Wu L."/>
            <person name="Ma J."/>
        </authorList>
    </citation>
    <scope>NUCLEOTIDE SEQUENCE [LARGE SCALE GENOMIC DNA]</scope>
    <source>
        <strain evidence="3">CCUG 52478</strain>
    </source>
</reference>
<dbReference type="Gene3D" id="1.40.20.10">
    <property type="entry name" value="CHAD domain"/>
    <property type="match status" value="1"/>
</dbReference>
<keyword evidence="3" id="KW-1185">Reference proteome</keyword>
<dbReference type="InterPro" id="IPR038186">
    <property type="entry name" value="CHAD_dom_sf"/>
</dbReference>
<accession>A0ABW3VX31</accession>
<evidence type="ECO:0000259" key="1">
    <source>
        <dbReference type="PROSITE" id="PS51708"/>
    </source>
</evidence>
<name>A0ABW3VX31_9ACTN</name>
<dbReference type="PROSITE" id="PS51708">
    <property type="entry name" value="CHAD"/>
    <property type="match status" value="1"/>
</dbReference>
<dbReference type="Proteomes" id="UP001597229">
    <property type="component" value="Unassembled WGS sequence"/>
</dbReference>
<dbReference type="PANTHER" id="PTHR39339">
    <property type="entry name" value="SLR1444 PROTEIN"/>
    <property type="match status" value="1"/>
</dbReference>
<evidence type="ECO:0000313" key="3">
    <source>
        <dbReference type="Proteomes" id="UP001597229"/>
    </source>
</evidence>
<dbReference type="PANTHER" id="PTHR39339:SF1">
    <property type="entry name" value="CHAD DOMAIN-CONTAINING PROTEIN"/>
    <property type="match status" value="1"/>
</dbReference>
<feature type="domain" description="CHAD" evidence="1">
    <location>
        <begin position="1"/>
        <end position="261"/>
    </location>
</feature>
<gene>
    <name evidence="2" type="ORF">ACFQ3F_07400</name>
</gene>
<dbReference type="SMART" id="SM00880">
    <property type="entry name" value="CHAD"/>
    <property type="match status" value="1"/>
</dbReference>
<dbReference type="InterPro" id="IPR007899">
    <property type="entry name" value="CHAD_dom"/>
</dbReference>
<evidence type="ECO:0000313" key="2">
    <source>
        <dbReference type="EMBL" id="MFD1247608.1"/>
    </source>
</evidence>
<comment type="caution">
    <text evidence="2">The sequence shown here is derived from an EMBL/GenBank/DDBJ whole genome shotgun (WGS) entry which is preliminary data.</text>
</comment>
<dbReference type="Pfam" id="PF05235">
    <property type="entry name" value="CHAD"/>
    <property type="match status" value="1"/>
</dbReference>
<dbReference type="RefSeq" id="WP_367920865.1">
    <property type="nucleotide sequence ID" value="NZ_BAABAC010000037.1"/>
</dbReference>
<dbReference type="EMBL" id="JBHTLX010000008">
    <property type="protein sequence ID" value="MFD1247608.1"/>
    <property type="molecule type" value="Genomic_DNA"/>
</dbReference>
<sequence length="261" mass="28563">MTDALASLLSTTVGDLVAEIERLRAPALADEPDAVHQLRTAVRRLRNVLAGFRRYFRAEPTADLRARLASYGTLLGDGRDLEVRADDCRHVLEELGRTDLHDVLVGPLLAAHATEHERLVLWHDTDEAAELAACLAAWTEQPPLRRKRAKKPAKKAARAVVRREVRRTVDAAAQGETSHEVRKAARRLRHVAEVADDERAARLGKEIQGRLGDHRDALLLAEHLWSSGAPAAAIAHVEAAASRALEGLPEAIGLLVALDKI</sequence>